<dbReference type="InterPro" id="IPR032675">
    <property type="entry name" value="LRR_dom_sf"/>
</dbReference>
<evidence type="ECO:0000313" key="3">
    <source>
        <dbReference type="EMBL" id="MBX33323.1"/>
    </source>
</evidence>
<dbReference type="Pfam" id="PF00560">
    <property type="entry name" value="LRR_1"/>
    <property type="match status" value="2"/>
</dbReference>
<dbReference type="SUPFAM" id="SSF52058">
    <property type="entry name" value="L domain-like"/>
    <property type="match status" value="1"/>
</dbReference>
<comment type="subcellular location">
    <subcellularLocation>
        <location evidence="1">Membrane</location>
        <topology evidence="1">Single-pass type I membrane protein</topology>
    </subcellularLocation>
</comment>
<keyword evidence="2" id="KW-0732">Signal</keyword>
<dbReference type="EMBL" id="GGEC01052839">
    <property type="protein sequence ID" value="MBX33323.1"/>
    <property type="molecule type" value="Transcribed_RNA"/>
</dbReference>
<accession>A0A2P2MSW7</accession>
<dbReference type="Gene3D" id="3.80.10.10">
    <property type="entry name" value="Ribonuclease Inhibitor"/>
    <property type="match status" value="1"/>
</dbReference>
<evidence type="ECO:0000256" key="2">
    <source>
        <dbReference type="SAM" id="SignalP"/>
    </source>
</evidence>
<protein>
    <submittedName>
        <fullName evidence="3">ATP binding protein</fullName>
    </submittedName>
</protein>
<dbReference type="PANTHER" id="PTHR48006:SF81">
    <property type="entry name" value="PROTEIN KINASE DOMAIN-CONTAINING PROTEIN"/>
    <property type="match status" value="1"/>
</dbReference>
<proteinExistence type="predicted"/>
<reference evidence="3" key="1">
    <citation type="submission" date="2018-02" db="EMBL/GenBank/DDBJ databases">
        <title>Rhizophora mucronata_Transcriptome.</title>
        <authorList>
            <person name="Meera S.P."/>
            <person name="Sreeshan A."/>
            <person name="Augustine A."/>
        </authorList>
    </citation>
    <scope>NUCLEOTIDE SEQUENCE</scope>
    <source>
        <tissue evidence="3">Leaf</tissue>
    </source>
</reference>
<dbReference type="InterPro" id="IPR001611">
    <property type="entry name" value="Leu-rich_rpt"/>
</dbReference>
<organism evidence="3">
    <name type="scientific">Rhizophora mucronata</name>
    <name type="common">Asiatic mangrove</name>
    <dbReference type="NCBI Taxonomy" id="61149"/>
    <lineage>
        <taxon>Eukaryota</taxon>
        <taxon>Viridiplantae</taxon>
        <taxon>Streptophyta</taxon>
        <taxon>Embryophyta</taxon>
        <taxon>Tracheophyta</taxon>
        <taxon>Spermatophyta</taxon>
        <taxon>Magnoliopsida</taxon>
        <taxon>eudicotyledons</taxon>
        <taxon>Gunneridae</taxon>
        <taxon>Pentapetalae</taxon>
        <taxon>rosids</taxon>
        <taxon>fabids</taxon>
        <taxon>Malpighiales</taxon>
        <taxon>Rhizophoraceae</taxon>
        <taxon>Rhizophora</taxon>
    </lineage>
</organism>
<name>A0A2P2MSW7_RHIMU</name>
<evidence type="ECO:0000256" key="1">
    <source>
        <dbReference type="ARBA" id="ARBA00004479"/>
    </source>
</evidence>
<feature type="signal peptide" evidence="2">
    <location>
        <begin position="1"/>
        <end position="21"/>
    </location>
</feature>
<feature type="chain" id="PRO_5015199827" evidence="2">
    <location>
        <begin position="22"/>
        <end position="167"/>
    </location>
</feature>
<dbReference type="AlphaFoldDB" id="A0A2P2MSW7"/>
<dbReference type="PANTHER" id="PTHR48006">
    <property type="entry name" value="LEUCINE-RICH REPEAT-CONTAINING PROTEIN DDB_G0281931-RELATED"/>
    <property type="match status" value="1"/>
</dbReference>
<dbReference type="InterPro" id="IPR051824">
    <property type="entry name" value="LRR_Rcpt-Like_S/T_Kinase"/>
</dbReference>
<dbReference type="GO" id="GO:0016020">
    <property type="term" value="C:membrane"/>
    <property type="evidence" value="ECO:0007669"/>
    <property type="project" value="UniProtKB-SubCell"/>
</dbReference>
<sequence>MAMASRLLLLLLASLAAFCLASLVPGATVQPRLASNEEQALRDIAKTLGKTNWDFSVDPCGGELGWANPNPVEGQENAVKCNCSFPNDTSCHVVSIVLKAQNLPGTLPTDLDRFPYLQEIDLTRNYLSGTIPPQWGSMQLVNISLLGNRLTGPIPKEFGNISTLVNL</sequence>